<comment type="caution">
    <text evidence="7">The sequence shown here is derived from an EMBL/GenBank/DDBJ whole genome shotgun (WGS) entry which is preliminary data.</text>
</comment>
<proteinExistence type="predicted"/>
<dbReference type="CDD" id="cd07377">
    <property type="entry name" value="WHTH_GntR"/>
    <property type="match status" value="1"/>
</dbReference>
<evidence type="ECO:0000259" key="6">
    <source>
        <dbReference type="PROSITE" id="PS50949"/>
    </source>
</evidence>
<evidence type="ECO:0000256" key="4">
    <source>
        <dbReference type="ARBA" id="ARBA00023163"/>
    </source>
</evidence>
<dbReference type="CDD" id="cd06267">
    <property type="entry name" value="PBP1_LacI_sugar_binding-like"/>
    <property type="match status" value="1"/>
</dbReference>
<dbReference type="Gene3D" id="1.10.10.10">
    <property type="entry name" value="Winged helix-like DNA-binding domain superfamily/Winged helix DNA-binding domain"/>
    <property type="match status" value="1"/>
</dbReference>
<dbReference type="InterPro" id="IPR036390">
    <property type="entry name" value="WH_DNA-bd_sf"/>
</dbReference>
<dbReference type="PRINTS" id="PR00035">
    <property type="entry name" value="HTHGNTR"/>
</dbReference>
<dbReference type="GO" id="GO:0000976">
    <property type="term" value="F:transcription cis-regulatory region binding"/>
    <property type="evidence" value="ECO:0007669"/>
    <property type="project" value="TreeGrafter"/>
</dbReference>
<dbReference type="SUPFAM" id="SSF46785">
    <property type="entry name" value="Winged helix' DNA-binding domain"/>
    <property type="match status" value="1"/>
</dbReference>
<dbReference type="PANTHER" id="PTHR30146">
    <property type="entry name" value="LACI-RELATED TRANSCRIPTIONAL REPRESSOR"/>
    <property type="match status" value="1"/>
</dbReference>
<keyword evidence="8" id="KW-1185">Reference proteome</keyword>
<dbReference type="InterPro" id="IPR046335">
    <property type="entry name" value="LacI/GalR-like_sensor"/>
</dbReference>
<keyword evidence="3" id="KW-0238">DNA-binding</keyword>
<keyword evidence="4" id="KW-0804">Transcription</keyword>
<evidence type="ECO:0000256" key="3">
    <source>
        <dbReference type="ARBA" id="ARBA00023125"/>
    </source>
</evidence>
<dbReference type="EMBL" id="JACJVO010000007">
    <property type="protein sequence ID" value="MBB6730385.1"/>
    <property type="molecule type" value="Genomic_DNA"/>
</dbReference>
<protein>
    <submittedName>
        <fullName evidence="7">GntR family transcriptional regulator</fullName>
    </submittedName>
</protein>
<feature type="region of interest" description="Disordered" evidence="5">
    <location>
        <begin position="316"/>
        <end position="341"/>
    </location>
</feature>
<evidence type="ECO:0000313" key="8">
    <source>
        <dbReference type="Proteomes" id="UP000564644"/>
    </source>
</evidence>
<dbReference type="PROSITE" id="PS50949">
    <property type="entry name" value="HTH_GNTR"/>
    <property type="match status" value="1"/>
</dbReference>
<dbReference type="GO" id="GO:0003700">
    <property type="term" value="F:DNA-binding transcription factor activity"/>
    <property type="evidence" value="ECO:0007669"/>
    <property type="project" value="InterPro"/>
</dbReference>
<dbReference type="RefSeq" id="WP_185128055.1">
    <property type="nucleotide sequence ID" value="NZ_JACJVO010000007.1"/>
</dbReference>
<name>A0A7X0SI25_9BACL</name>
<dbReference type="Gene3D" id="3.40.50.2300">
    <property type="match status" value="2"/>
</dbReference>
<evidence type="ECO:0000313" key="7">
    <source>
        <dbReference type="EMBL" id="MBB6730385.1"/>
    </source>
</evidence>
<organism evidence="7 8">
    <name type="scientific">Cohnella zeiphila</name>
    <dbReference type="NCBI Taxonomy" id="2761120"/>
    <lineage>
        <taxon>Bacteria</taxon>
        <taxon>Bacillati</taxon>
        <taxon>Bacillota</taxon>
        <taxon>Bacilli</taxon>
        <taxon>Bacillales</taxon>
        <taxon>Paenibacillaceae</taxon>
        <taxon>Cohnella</taxon>
    </lineage>
</organism>
<keyword evidence="1" id="KW-0678">Repressor</keyword>
<dbReference type="SMART" id="SM00345">
    <property type="entry name" value="HTH_GNTR"/>
    <property type="match status" value="1"/>
</dbReference>
<accession>A0A7X0SI25</accession>
<gene>
    <name evidence="7" type="ORF">H7C18_05680</name>
</gene>
<sequence length="362" mass="39172">MQEQPLLKERIAEELRARIVRMQSDGYVKIPSERSLTESLGVSRISVRAAIKSLVQEGLLVQEQGRGTYIPPRRGIRGLHILCSPGIKQTDPFYNEFLVQMTNAAALRAIQLRIVDPDRLPADAQGDPLVVVGQLESGVLKQISGVYGRMAVLLGESEEPGGAVSIQFDDEKIGRTAAEAMLERGHRRLALLAGPEKYRSARLRAKGFADRAAEAEAPLTVLAAKMNWQGGYESGDAIAERIRSEAAPTALFAANDWMAAGLIQRLKELGLRVPEDVSVVGCDDIPLAAEFVPSLATFRLDMKEMIARTLTVLSGASESRERSPDFSEGDDAPESPASSAAPSAVRLAAAFIPRKSLANHHS</sequence>
<evidence type="ECO:0000256" key="5">
    <source>
        <dbReference type="SAM" id="MobiDB-lite"/>
    </source>
</evidence>
<evidence type="ECO:0000256" key="1">
    <source>
        <dbReference type="ARBA" id="ARBA00022491"/>
    </source>
</evidence>
<evidence type="ECO:0000256" key="2">
    <source>
        <dbReference type="ARBA" id="ARBA00023015"/>
    </source>
</evidence>
<dbReference type="AlphaFoldDB" id="A0A7X0SI25"/>
<reference evidence="7 8" key="1">
    <citation type="submission" date="2020-08" db="EMBL/GenBank/DDBJ databases">
        <title>Cohnella phylogeny.</title>
        <authorList>
            <person name="Dunlap C."/>
        </authorList>
    </citation>
    <scope>NUCLEOTIDE SEQUENCE [LARGE SCALE GENOMIC DNA]</scope>
    <source>
        <strain evidence="7 8">CBP 2801</strain>
    </source>
</reference>
<feature type="domain" description="HTH gntR-type" evidence="6">
    <location>
        <begin position="5"/>
        <end position="73"/>
    </location>
</feature>
<dbReference type="InterPro" id="IPR036388">
    <property type="entry name" value="WH-like_DNA-bd_sf"/>
</dbReference>
<dbReference type="Pfam" id="PF00392">
    <property type="entry name" value="GntR"/>
    <property type="match status" value="1"/>
</dbReference>
<dbReference type="PANTHER" id="PTHR30146:SF148">
    <property type="entry name" value="HTH-TYPE TRANSCRIPTIONAL REPRESSOR PURR-RELATED"/>
    <property type="match status" value="1"/>
</dbReference>
<dbReference type="InterPro" id="IPR028082">
    <property type="entry name" value="Peripla_BP_I"/>
</dbReference>
<dbReference type="Pfam" id="PF13377">
    <property type="entry name" value="Peripla_BP_3"/>
    <property type="match status" value="1"/>
</dbReference>
<dbReference type="Proteomes" id="UP000564644">
    <property type="component" value="Unassembled WGS sequence"/>
</dbReference>
<keyword evidence="2" id="KW-0805">Transcription regulation</keyword>
<dbReference type="SUPFAM" id="SSF53822">
    <property type="entry name" value="Periplasmic binding protein-like I"/>
    <property type="match status" value="1"/>
</dbReference>
<dbReference type="InterPro" id="IPR000524">
    <property type="entry name" value="Tscrpt_reg_HTH_GntR"/>
</dbReference>